<proteinExistence type="inferred from homology"/>
<dbReference type="InterPro" id="IPR024131">
    <property type="entry name" value="UPF0489"/>
</dbReference>
<gene>
    <name evidence="3" type="primary">LOC106463143</name>
</gene>
<evidence type="ECO:0000313" key="3">
    <source>
        <dbReference type="RefSeq" id="XP_022246273.1"/>
    </source>
</evidence>
<organism evidence="2 3">
    <name type="scientific">Limulus polyphemus</name>
    <name type="common">Atlantic horseshoe crab</name>
    <dbReference type="NCBI Taxonomy" id="6850"/>
    <lineage>
        <taxon>Eukaryota</taxon>
        <taxon>Metazoa</taxon>
        <taxon>Ecdysozoa</taxon>
        <taxon>Arthropoda</taxon>
        <taxon>Chelicerata</taxon>
        <taxon>Merostomata</taxon>
        <taxon>Xiphosura</taxon>
        <taxon>Limulidae</taxon>
        <taxon>Limulus</taxon>
    </lineage>
</organism>
<evidence type="ECO:0000313" key="2">
    <source>
        <dbReference type="Proteomes" id="UP000694941"/>
    </source>
</evidence>
<name>A0ABM1SRL7_LIMPO</name>
<keyword evidence="2" id="KW-1185">Reference proteome</keyword>
<sequence>MLRLSCCFADILDLLEATAARENQLQDLETLIQHVRAGGDLETSPKGSERKDEMRQLLEELGFGVRLETPPIDLELLHDAGCTCDDTELPHHVSSREEIRHLLEKTTDFLKSLPRPSLVTIARSSHDDYCPPGDVDFIQEEVLHMIKELYGTLNVTLDYTDSDGQK</sequence>
<dbReference type="PANTHER" id="PTHR13225">
    <property type="entry name" value="MISEXPRESSION SUPPRESSOR OF RAS 6"/>
    <property type="match status" value="1"/>
</dbReference>
<reference evidence="3" key="1">
    <citation type="submission" date="2025-08" db="UniProtKB">
        <authorList>
            <consortium name="RefSeq"/>
        </authorList>
    </citation>
    <scope>IDENTIFICATION</scope>
    <source>
        <tissue evidence="3">Muscle</tissue>
    </source>
</reference>
<dbReference type="GeneID" id="106463143"/>
<protein>
    <submittedName>
        <fullName evidence="3">UPF0489 protein C5orf22 homolog isoform X1</fullName>
    </submittedName>
</protein>
<accession>A0ABM1SRL7</accession>
<evidence type="ECO:0000256" key="1">
    <source>
        <dbReference type="ARBA" id="ARBA00007099"/>
    </source>
</evidence>
<dbReference type="RefSeq" id="XP_022246273.1">
    <property type="nucleotide sequence ID" value="XM_022390565.1"/>
</dbReference>
<dbReference type="PANTHER" id="PTHR13225:SF3">
    <property type="entry name" value="UPF0489 PROTEIN C5ORF22"/>
    <property type="match status" value="1"/>
</dbReference>
<dbReference type="Proteomes" id="UP000694941">
    <property type="component" value="Unplaced"/>
</dbReference>
<comment type="similarity">
    <text evidence="1">Belongs to the UPF0489 family.</text>
</comment>